<dbReference type="PANTHER" id="PTHR30250">
    <property type="entry name" value="PST FAMILY PREDICTED COLANIC ACID TRANSPORTER"/>
    <property type="match status" value="1"/>
</dbReference>
<feature type="transmembrane region" description="Helical" evidence="7">
    <location>
        <begin position="156"/>
        <end position="179"/>
    </location>
</feature>
<evidence type="ECO:0000256" key="4">
    <source>
        <dbReference type="ARBA" id="ARBA00022989"/>
    </source>
</evidence>
<feature type="transmembrane region" description="Helical" evidence="7">
    <location>
        <begin position="281"/>
        <end position="303"/>
    </location>
</feature>
<feature type="transmembrane region" description="Helical" evidence="7">
    <location>
        <begin position="315"/>
        <end position="334"/>
    </location>
</feature>
<organism evidence="8 9">
    <name type="scientific">Buttiauxella gaviniae</name>
    <dbReference type="NCBI Taxonomy" id="82990"/>
    <lineage>
        <taxon>Bacteria</taxon>
        <taxon>Pseudomonadati</taxon>
        <taxon>Pseudomonadota</taxon>
        <taxon>Gammaproteobacteria</taxon>
        <taxon>Enterobacterales</taxon>
        <taxon>Enterobacteriaceae</taxon>
        <taxon>Buttiauxella</taxon>
    </lineage>
</organism>
<evidence type="ECO:0000256" key="3">
    <source>
        <dbReference type="ARBA" id="ARBA00022692"/>
    </source>
</evidence>
<gene>
    <name evidence="8" type="ORF">AB1E22_16995</name>
</gene>
<evidence type="ECO:0000256" key="5">
    <source>
        <dbReference type="ARBA" id="ARBA00023136"/>
    </source>
</evidence>
<comment type="caution">
    <text evidence="8">The sequence shown here is derived from an EMBL/GenBank/DDBJ whole genome shotgun (WGS) entry which is preliminary data.</text>
</comment>
<evidence type="ECO:0000256" key="7">
    <source>
        <dbReference type="SAM" id="Phobius"/>
    </source>
</evidence>
<reference evidence="8 9" key="1">
    <citation type="submission" date="2024-07" db="EMBL/GenBank/DDBJ databases">
        <authorList>
            <person name="Wang L."/>
        </authorList>
    </citation>
    <scope>NUCLEOTIDE SEQUENCE [LARGE SCALE GENOMIC DNA]</scope>
    <source>
        <strain evidence="8 9">WL359</strain>
    </source>
</reference>
<proteinExistence type="predicted"/>
<keyword evidence="4 7" id="KW-1133">Transmembrane helix</keyword>
<keyword evidence="5 7" id="KW-0472">Membrane</keyword>
<dbReference type="PANTHER" id="PTHR30250:SF11">
    <property type="entry name" value="O-ANTIGEN TRANSPORTER-RELATED"/>
    <property type="match status" value="1"/>
</dbReference>
<protein>
    <recommendedName>
        <fullName evidence="6">Putative O-antigen transporter</fullName>
    </recommendedName>
</protein>
<feature type="transmembrane region" description="Helical" evidence="7">
    <location>
        <begin position="131"/>
        <end position="150"/>
    </location>
</feature>
<accession>A0ABV3NXV3</accession>
<evidence type="ECO:0000256" key="2">
    <source>
        <dbReference type="ARBA" id="ARBA00022475"/>
    </source>
</evidence>
<keyword evidence="2" id="KW-1003">Cell membrane</keyword>
<feature type="transmembrane region" description="Helical" evidence="7">
    <location>
        <begin position="372"/>
        <end position="393"/>
    </location>
</feature>
<evidence type="ECO:0000256" key="1">
    <source>
        <dbReference type="ARBA" id="ARBA00004651"/>
    </source>
</evidence>
<dbReference type="EMBL" id="JBFMVT010000002">
    <property type="protein sequence ID" value="MEW7314371.1"/>
    <property type="molecule type" value="Genomic_DNA"/>
</dbReference>
<evidence type="ECO:0000256" key="6">
    <source>
        <dbReference type="ARBA" id="ARBA00049738"/>
    </source>
</evidence>
<dbReference type="RefSeq" id="WP_367596408.1">
    <property type="nucleotide sequence ID" value="NZ_JBFMVT010000002.1"/>
</dbReference>
<evidence type="ECO:0000313" key="9">
    <source>
        <dbReference type="Proteomes" id="UP001555342"/>
    </source>
</evidence>
<keyword evidence="9" id="KW-1185">Reference proteome</keyword>
<keyword evidence="3 7" id="KW-0812">Transmembrane</keyword>
<feature type="transmembrane region" description="Helical" evidence="7">
    <location>
        <begin position="75"/>
        <end position="98"/>
    </location>
</feature>
<name>A0ABV3NXV3_9ENTR</name>
<evidence type="ECO:0000313" key="8">
    <source>
        <dbReference type="EMBL" id="MEW7314371.1"/>
    </source>
</evidence>
<feature type="transmembrane region" description="Helical" evidence="7">
    <location>
        <begin position="104"/>
        <end position="122"/>
    </location>
</feature>
<dbReference type="Proteomes" id="UP001555342">
    <property type="component" value="Unassembled WGS sequence"/>
</dbReference>
<sequence>MINKKNHIYGLLNNLVNLIAPIAVLPFVINHTGINNYGTFVQVNIIYALTTAVLFTSLTGYFIKEFVTNEKQIGIIFLLQMIFALVSGIAFLFYLLITKTYSDSFIFLLAIISNSVNFEWFFHAKGMQKELFFRTLIIRILFLSAVFLIIPIYQSIHIYIVIYSLVIILANILTFIVVIKKITLHTLLSSISDARNLKKIRTIIWDAKYFMLTPAVGSIYQYGDQILVSFLFGNAQLVFVNLAKQIIGASVMVSGTLCRVEQKNIIAVNGNERLKRIKKTFSYYSLYLLTCFIGINSILPIMLNFLIADTKSLAFWYYILISFVFVITSVSIFIDYLIGVSYRREFLTLKSNIICAIIVTSLNLTFLKHFGAYFSLFSLTIGEAIVVTLLLFFHRKAFGREKII</sequence>
<comment type="subcellular location">
    <subcellularLocation>
        <location evidence="1">Cell membrane</location>
        <topology evidence="1">Multi-pass membrane protein</topology>
    </subcellularLocation>
</comment>
<feature type="transmembrane region" description="Helical" evidence="7">
    <location>
        <begin position="12"/>
        <end position="29"/>
    </location>
</feature>
<feature type="transmembrane region" description="Helical" evidence="7">
    <location>
        <begin position="41"/>
        <end position="63"/>
    </location>
</feature>
<dbReference type="InterPro" id="IPR050833">
    <property type="entry name" value="Poly_Biosynth_Transport"/>
</dbReference>
<feature type="transmembrane region" description="Helical" evidence="7">
    <location>
        <begin position="346"/>
        <end position="366"/>
    </location>
</feature>